<dbReference type="InterPro" id="IPR036412">
    <property type="entry name" value="HAD-like_sf"/>
</dbReference>
<dbReference type="Pfam" id="PF06941">
    <property type="entry name" value="NT5C"/>
    <property type="match status" value="1"/>
</dbReference>
<accession>A0ABS7D450</accession>
<dbReference type="InterPro" id="IPR052419">
    <property type="entry name" value="5_3-deoxyribonucleotidase-like"/>
</dbReference>
<keyword evidence="2 3" id="KW-0378">Hydrolase</keyword>
<comment type="similarity">
    <text evidence="1 3">Belongs to the 5'(3')-deoxyribonucleotidase family.</text>
</comment>
<evidence type="ECO:0000256" key="1">
    <source>
        <dbReference type="ARBA" id="ARBA00009589"/>
    </source>
</evidence>
<dbReference type="RefSeq" id="WP_219871610.1">
    <property type="nucleotide sequence ID" value="NZ_JAHZIJ010000003.1"/>
</dbReference>
<organism evidence="4 5">
    <name type="scientific">Paenibacillus oenotherae</name>
    <dbReference type="NCBI Taxonomy" id="1435645"/>
    <lineage>
        <taxon>Bacteria</taxon>
        <taxon>Bacillati</taxon>
        <taxon>Bacillota</taxon>
        <taxon>Bacilli</taxon>
        <taxon>Bacillales</taxon>
        <taxon>Paenibacillaceae</taxon>
        <taxon>Paenibacillus</taxon>
    </lineage>
</organism>
<dbReference type="PANTHER" id="PTHR35134:SF2">
    <property type="entry name" value="NUCLEOTIDASE YQFW-RELATED"/>
    <property type="match status" value="1"/>
</dbReference>
<evidence type="ECO:0000313" key="5">
    <source>
        <dbReference type="Proteomes" id="UP000812277"/>
    </source>
</evidence>
<dbReference type="Proteomes" id="UP000812277">
    <property type="component" value="Unassembled WGS sequence"/>
</dbReference>
<dbReference type="EC" id="3.1.3.-" evidence="3"/>
<protein>
    <recommendedName>
        <fullName evidence="3">Nucleotidase</fullName>
        <ecNumber evidence="3">3.1.3.-</ecNumber>
    </recommendedName>
</protein>
<name>A0ABS7D450_9BACL</name>
<reference evidence="4 5" key="1">
    <citation type="submission" date="2021-07" db="EMBL/GenBank/DDBJ databases">
        <title>Paenibacillus radiodurans sp. nov., isolated from the southeastern edge of Tengger Desert.</title>
        <authorList>
            <person name="Zhang G."/>
        </authorList>
    </citation>
    <scope>NUCLEOTIDE SEQUENCE [LARGE SCALE GENOMIC DNA]</scope>
    <source>
        <strain evidence="4 5">DT7-4</strain>
    </source>
</reference>
<keyword evidence="5" id="KW-1185">Reference proteome</keyword>
<dbReference type="InterPro" id="IPR023214">
    <property type="entry name" value="HAD_sf"/>
</dbReference>
<evidence type="ECO:0000313" key="4">
    <source>
        <dbReference type="EMBL" id="MBW7474357.1"/>
    </source>
</evidence>
<evidence type="ECO:0000256" key="2">
    <source>
        <dbReference type="ARBA" id="ARBA00022801"/>
    </source>
</evidence>
<comment type="caution">
    <text evidence="4">The sequence shown here is derived from an EMBL/GenBank/DDBJ whole genome shotgun (WGS) entry which is preliminary data.</text>
</comment>
<gene>
    <name evidence="4" type="ORF">K0T92_06340</name>
</gene>
<proteinExistence type="inferred from homology"/>
<dbReference type="Gene3D" id="3.40.50.1000">
    <property type="entry name" value="HAD superfamily/HAD-like"/>
    <property type="match status" value="1"/>
</dbReference>
<dbReference type="PIRSF" id="PIRSF021362">
    <property type="entry name" value="UCP021362_HAD"/>
    <property type="match status" value="1"/>
</dbReference>
<evidence type="ECO:0000256" key="3">
    <source>
        <dbReference type="PIRNR" id="PIRNR021362"/>
    </source>
</evidence>
<sequence>MSKLHIGIDLDNTVLDATTAHLTCYNKVSGLSLTAEDVSDFYIYRMYGWDQAERNQIYHRHGHDIHSSSVPYPLAPETIRNLYSKHQITIMTARPAMFRDVTVKWLDAYGIPYHNIVFTENKRLECEAASVDVLIDDAPHYANEFALLNRPYFLFHQPYNTTVQHEQVRRIFHWSEVEGQLALINSILSSQSPIP</sequence>
<dbReference type="InterPro" id="IPR010708">
    <property type="entry name" value="5'(3')-deoxyribonucleotidase"/>
</dbReference>
<dbReference type="PANTHER" id="PTHR35134">
    <property type="entry name" value="NUCLEOTIDASE YQFW-RELATED"/>
    <property type="match status" value="1"/>
</dbReference>
<dbReference type="InterPro" id="IPR009206">
    <property type="entry name" value="Nucleotidase_putative"/>
</dbReference>
<dbReference type="SUPFAM" id="SSF56784">
    <property type="entry name" value="HAD-like"/>
    <property type="match status" value="1"/>
</dbReference>
<dbReference type="EMBL" id="JAHZIJ010000003">
    <property type="protein sequence ID" value="MBW7474357.1"/>
    <property type="molecule type" value="Genomic_DNA"/>
</dbReference>